<proteinExistence type="inferred from homology"/>
<name>A0A838YF54_9NEIS</name>
<dbReference type="Gene3D" id="1.10.287.1260">
    <property type="match status" value="1"/>
</dbReference>
<dbReference type="EMBL" id="JACERN010000033">
    <property type="protein sequence ID" value="MBA4709241.1"/>
    <property type="molecule type" value="Genomic_DNA"/>
</dbReference>
<sequence>MTFKADFLGAPPAIRAERAHALLENLLSNGEDQTVSIKSNPEGQLVMIGKRMAFAVTAGDADPLLGQTPVSVAQEAASQLSQVVSETRESRNMHSILLACLYALAATACYLLLLWIISKVRVWLGALLMRRAAHQVRKLRIGNTQILDIQYLLPVLGRLLIVLHWLLMVLLTYEWLSFAFRQFPYTRPWGESLNGYLMGILAEVFGSIVSAIPGLGIALVIFLLARLGSKLTGQILERMAHADQPISWLTRETMPTTRRLFSIAIWLFAVAMAYPYLPGSQSEAFKGLSVLLGIMVSLGSSSLVGQGAAGLILTYTRTLRPGEYVRIGEHEGTVVAMGMFTTRIRTGLGEELCLPNSMITGTVTKNYSRTVKGAGYIIDTTVTIGYDTPWRQVEAMLLEAAKLTPGILETPPPFVFQTALSDFYPEYRLVAQAIPAQPRPRAEILTMLHANIQDVFNRYDVQIMSPHYMADTAAAKVVKPENWYLTPASPDQSAADT</sequence>
<comment type="similarity">
    <text evidence="2 7">Belongs to the MscS (TC 1.A.23) family.</text>
</comment>
<dbReference type="InterPro" id="IPR045275">
    <property type="entry name" value="MscS_archaea/bacteria_type"/>
</dbReference>
<keyword evidence="11" id="KW-1185">Reference proteome</keyword>
<dbReference type="Pfam" id="PF21082">
    <property type="entry name" value="MS_channel_3rd"/>
    <property type="match status" value="1"/>
</dbReference>
<feature type="transmembrane region" description="Helical" evidence="7">
    <location>
        <begin position="96"/>
        <end position="117"/>
    </location>
</feature>
<protein>
    <recommendedName>
        <fullName evidence="7">Small-conductance mechanosensitive channel</fullName>
    </recommendedName>
</protein>
<evidence type="ECO:0000313" key="10">
    <source>
        <dbReference type="EMBL" id="MBA4709241.1"/>
    </source>
</evidence>
<dbReference type="PANTHER" id="PTHR30221">
    <property type="entry name" value="SMALL-CONDUCTANCE MECHANOSENSITIVE CHANNEL"/>
    <property type="match status" value="1"/>
</dbReference>
<feature type="domain" description="Mechanosensitive ion channel MscS C-terminal" evidence="9">
    <location>
        <begin position="378"/>
        <end position="463"/>
    </location>
</feature>
<evidence type="ECO:0000256" key="4">
    <source>
        <dbReference type="ARBA" id="ARBA00022692"/>
    </source>
</evidence>
<reference evidence="10 11" key="1">
    <citation type="submission" date="2020-07" db="EMBL/GenBank/DDBJ databases">
        <title>Draft genome sequence of violacein-producing bacteria and related species.</title>
        <authorList>
            <person name="Wilson H.S."/>
            <person name="De Leon M.E."/>
        </authorList>
    </citation>
    <scope>NUCLEOTIDE SEQUENCE [LARGE SCALE GENOMIC DNA]</scope>
    <source>
        <strain evidence="10 11">HSC-21Su07</strain>
    </source>
</reference>
<keyword evidence="7" id="KW-0813">Transport</keyword>
<evidence type="ECO:0000256" key="7">
    <source>
        <dbReference type="RuleBase" id="RU369025"/>
    </source>
</evidence>
<dbReference type="InterPro" id="IPR010920">
    <property type="entry name" value="LSM_dom_sf"/>
</dbReference>
<keyword evidence="5 7" id="KW-1133">Transmembrane helix</keyword>
<dbReference type="Gene3D" id="2.30.30.60">
    <property type="match status" value="1"/>
</dbReference>
<evidence type="ECO:0000256" key="2">
    <source>
        <dbReference type="ARBA" id="ARBA00008017"/>
    </source>
</evidence>
<keyword evidence="7" id="KW-0407">Ion channel</keyword>
<dbReference type="InterPro" id="IPR049278">
    <property type="entry name" value="MS_channel_C"/>
</dbReference>
<feature type="transmembrane region" description="Helical" evidence="7">
    <location>
        <begin position="196"/>
        <end position="225"/>
    </location>
</feature>
<keyword evidence="3" id="KW-1003">Cell membrane</keyword>
<feature type="transmembrane region" description="Helical" evidence="7">
    <location>
        <begin position="155"/>
        <end position="176"/>
    </location>
</feature>
<dbReference type="AlphaFoldDB" id="A0A838YF54"/>
<dbReference type="GO" id="GO:0005886">
    <property type="term" value="C:plasma membrane"/>
    <property type="evidence" value="ECO:0007669"/>
    <property type="project" value="UniProtKB-SubCell"/>
</dbReference>
<dbReference type="SUPFAM" id="SSF50182">
    <property type="entry name" value="Sm-like ribonucleoproteins"/>
    <property type="match status" value="1"/>
</dbReference>
<dbReference type="Pfam" id="PF00924">
    <property type="entry name" value="MS_channel_2nd"/>
    <property type="match status" value="1"/>
</dbReference>
<keyword evidence="7" id="KW-0406">Ion transport</keyword>
<keyword evidence="7" id="KW-0997">Cell inner membrane</keyword>
<evidence type="ECO:0000259" key="9">
    <source>
        <dbReference type="Pfam" id="PF21082"/>
    </source>
</evidence>
<keyword evidence="4 7" id="KW-0812">Transmembrane</keyword>
<dbReference type="Proteomes" id="UP000545606">
    <property type="component" value="Unassembled WGS sequence"/>
</dbReference>
<comment type="subcellular location">
    <subcellularLocation>
        <location evidence="7">Cell inner membrane</location>
        <topology evidence="7">Multi-pass membrane protein</topology>
    </subcellularLocation>
    <subcellularLocation>
        <location evidence="1">Cell membrane</location>
        <topology evidence="1">Multi-pass membrane protein</topology>
    </subcellularLocation>
</comment>
<dbReference type="PANTHER" id="PTHR30221:SF18">
    <property type="entry name" value="SLL0590 PROTEIN"/>
    <property type="match status" value="1"/>
</dbReference>
<evidence type="ECO:0000256" key="6">
    <source>
        <dbReference type="ARBA" id="ARBA00023136"/>
    </source>
</evidence>
<accession>A0A838YF54</accession>
<comment type="caution">
    <text evidence="7">Lacks conserved residue(s) required for the propagation of feature annotation.</text>
</comment>
<evidence type="ECO:0000313" key="11">
    <source>
        <dbReference type="Proteomes" id="UP000545606"/>
    </source>
</evidence>
<dbReference type="InterPro" id="IPR023408">
    <property type="entry name" value="MscS_beta-dom_sf"/>
</dbReference>
<dbReference type="Gene3D" id="3.30.70.100">
    <property type="match status" value="1"/>
</dbReference>
<comment type="function">
    <text evidence="7">Mechanosensitive channel that participates in the regulation of osmotic pressure changes within the cell, opening in response to stretch forces in the membrane lipid bilayer, without the need for other proteins. Contributes to normal resistance to hypoosmotic shock. Forms an ion channel of 1.0 nanosiemens conductance with a slight preference for anions.</text>
</comment>
<gene>
    <name evidence="10" type="ORF">H2Z84_12740</name>
</gene>
<dbReference type="SUPFAM" id="SSF82689">
    <property type="entry name" value="Mechanosensitive channel protein MscS (YggB), C-terminal domain"/>
    <property type="match status" value="1"/>
</dbReference>
<evidence type="ECO:0000259" key="8">
    <source>
        <dbReference type="Pfam" id="PF00924"/>
    </source>
</evidence>
<dbReference type="InterPro" id="IPR006685">
    <property type="entry name" value="MscS_channel_2nd"/>
</dbReference>
<comment type="subunit">
    <text evidence="7">Homoheptamer.</text>
</comment>
<evidence type="ECO:0000256" key="5">
    <source>
        <dbReference type="ARBA" id="ARBA00022989"/>
    </source>
</evidence>
<dbReference type="InterPro" id="IPR011066">
    <property type="entry name" value="MscS_channel_C_sf"/>
</dbReference>
<keyword evidence="6 7" id="KW-0472">Membrane</keyword>
<evidence type="ECO:0000256" key="3">
    <source>
        <dbReference type="ARBA" id="ARBA00022475"/>
    </source>
</evidence>
<evidence type="ECO:0000256" key="1">
    <source>
        <dbReference type="ARBA" id="ARBA00004651"/>
    </source>
</evidence>
<comment type="caution">
    <text evidence="10">The sequence shown here is derived from an EMBL/GenBank/DDBJ whole genome shotgun (WGS) entry which is preliminary data.</text>
</comment>
<organism evidence="10 11">
    <name type="scientific">Aquitalea aquatica</name>
    <dbReference type="NCBI Taxonomy" id="3044273"/>
    <lineage>
        <taxon>Bacteria</taxon>
        <taxon>Pseudomonadati</taxon>
        <taxon>Pseudomonadota</taxon>
        <taxon>Betaproteobacteria</taxon>
        <taxon>Neisseriales</taxon>
        <taxon>Chromobacteriaceae</taxon>
        <taxon>Aquitalea</taxon>
    </lineage>
</organism>
<dbReference type="GO" id="GO:0008381">
    <property type="term" value="F:mechanosensitive monoatomic ion channel activity"/>
    <property type="evidence" value="ECO:0007669"/>
    <property type="project" value="InterPro"/>
</dbReference>
<feature type="transmembrane region" description="Helical" evidence="7">
    <location>
        <begin position="260"/>
        <end position="277"/>
    </location>
</feature>
<feature type="transmembrane region" description="Helical" evidence="7">
    <location>
        <begin position="289"/>
        <end position="313"/>
    </location>
</feature>
<feature type="domain" description="Mechanosensitive ion channel MscS" evidence="8">
    <location>
        <begin position="308"/>
        <end position="369"/>
    </location>
</feature>